<accession>A0A7R9F1F8</accession>
<proteinExistence type="predicted"/>
<name>A0A7R9F1F8_9NEOP</name>
<organism evidence="1">
    <name type="scientific">Timema bartmani</name>
    <dbReference type="NCBI Taxonomy" id="61472"/>
    <lineage>
        <taxon>Eukaryota</taxon>
        <taxon>Metazoa</taxon>
        <taxon>Ecdysozoa</taxon>
        <taxon>Arthropoda</taxon>
        <taxon>Hexapoda</taxon>
        <taxon>Insecta</taxon>
        <taxon>Pterygota</taxon>
        <taxon>Neoptera</taxon>
        <taxon>Polyneoptera</taxon>
        <taxon>Phasmatodea</taxon>
        <taxon>Timematodea</taxon>
        <taxon>Timematoidea</taxon>
        <taxon>Timematidae</taxon>
        <taxon>Timema</taxon>
    </lineage>
</organism>
<protein>
    <submittedName>
        <fullName evidence="1">Uncharacterized protein</fullName>
    </submittedName>
</protein>
<dbReference type="AlphaFoldDB" id="A0A7R9F1F8"/>
<evidence type="ECO:0000313" key="1">
    <source>
        <dbReference type="EMBL" id="CAD7444061.1"/>
    </source>
</evidence>
<dbReference type="EMBL" id="OD566474">
    <property type="protein sequence ID" value="CAD7444061.1"/>
    <property type="molecule type" value="Genomic_DNA"/>
</dbReference>
<gene>
    <name evidence="1" type="ORF">TBIB3V08_LOCUS6452</name>
</gene>
<reference evidence="1" key="1">
    <citation type="submission" date="2020-11" db="EMBL/GenBank/DDBJ databases">
        <authorList>
            <person name="Tran Van P."/>
        </authorList>
    </citation>
    <scope>NUCLEOTIDE SEQUENCE</scope>
</reference>
<sequence length="82" mass="8742">MESMTSPERDSNFDLPVLGGLAHHETCTLANYATEAGKAIELVECDVTLYVSPALLSCALVVCGARGQVGRLPLWPLRGGIR</sequence>